<protein>
    <submittedName>
        <fullName evidence="2">Unannotated protein</fullName>
    </submittedName>
</protein>
<organism evidence="2">
    <name type="scientific">freshwater metagenome</name>
    <dbReference type="NCBI Taxonomy" id="449393"/>
    <lineage>
        <taxon>unclassified sequences</taxon>
        <taxon>metagenomes</taxon>
        <taxon>ecological metagenomes</taxon>
    </lineage>
</organism>
<feature type="transmembrane region" description="Helical" evidence="1">
    <location>
        <begin position="15"/>
        <end position="40"/>
    </location>
</feature>
<name>A0A6J7KDJ1_9ZZZZ</name>
<reference evidence="2" key="1">
    <citation type="submission" date="2020-05" db="EMBL/GenBank/DDBJ databases">
        <authorList>
            <person name="Chiriac C."/>
            <person name="Salcher M."/>
            <person name="Ghai R."/>
            <person name="Kavagutti S V."/>
        </authorList>
    </citation>
    <scope>NUCLEOTIDE SEQUENCE</scope>
</reference>
<dbReference type="AlphaFoldDB" id="A0A6J7KDJ1"/>
<keyword evidence="1" id="KW-0812">Transmembrane</keyword>
<dbReference type="EMBL" id="CAFBMK010000369">
    <property type="protein sequence ID" value="CAB4953441.1"/>
    <property type="molecule type" value="Genomic_DNA"/>
</dbReference>
<keyword evidence="1" id="KW-0472">Membrane</keyword>
<gene>
    <name evidence="2" type="ORF">UFOPK3564_03622</name>
</gene>
<accession>A0A6J7KDJ1</accession>
<sequence>MSAPRPAAEPIDVSAISIAAGMGVIATLCALAAVACARAWGVL</sequence>
<evidence type="ECO:0000313" key="2">
    <source>
        <dbReference type="EMBL" id="CAB4953441.1"/>
    </source>
</evidence>
<proteinExistence type="predicted"/>
<evidence type="ECO:0000256" key="1">
    <source>
        <dbReference type="SAM" id="Phobius"/>
    </source>
</evidence>
<keyword evidence="1" id="KW-1133">Transmembrane helix</keyword>